<evidence type="ECO:0000313" key="8">
    <source>
        <dbReference type="Proteomes" id="UP001153620"/>
    </source>
</evidence>
<accession>A0A9N9WX01</accession>
<feature type="compositionally biased region" description="Basic and acidic residues" evidence="5">
    <location>
        <begin position="262"/>
        <end position="275"/>
    </location>
</feature>
<dbReference type="SMART" id="SM00355">
    <property type="entry name" value="ZnF_C2H2"/>
    <property type="match status" value="7"/>
</dbReference>
<evidence type="ECO:0000313" key="7">
    <source>
        <dbReference type="EMBL" id="CAG9808853.1"/>
    </source>
</evidence>
<sequence>MEEKGLLLSHTSNSEGVKSIDSSKRFFVYLTTLKAELHMCPSPRCSYVSTHSFVLKHRLVHNNITDVLEANKFLASYGEPPMDILVDPIPYMYNLVERLLICQYCGDHFMSQGNRSIHEAFHCAKNLNRREPIKCELCPEPIIGKSSMRNHLTMVHKKEIFTCNVCGDVVLKRSKYGHMKTHNQKICPVCKKPVTQLKGHMKTHEKPVLVPCTVCKKPIRTTEMTAHMKTHTKKPKPCEDCGRVISLSVMKKHRRLNCHGNKHPDEPLKKKQRIE</sequence>
<feature type="region of interest" description="Disordered" evidence="5">
    <location>
        <begin position="256"/>
        <end position="275"/>
    </location>
</feature>
<organism evidence="7 8">
    <name type="scientific">Chironomus riparius</name>
    <dbReference type="NCBI Taxonomy" id="315576"/>
    <lineage>
        <taxon>Eukaryota</taxon>
        <taxon>Metazoa</taxon>
        <taxon>Ecdysozoa</taxon>
        <taxon>Arthropoda</taxon>
        <taxon>Hexapoda</taxon>
        <taxon>Insecta</taxon>
        <taxon>Pterygota</taxon>
        <taxon>Neoptera</taxon>
        <taxon>Endopterygota</taxon>
        <taxon>Diptera</taxon>
        <taxon>Nematocera</taxon>
        <taxon>Chironomoidea</taxon>
        <taxon>Chironomidae</taxon>
        <taxon>Chironominae</taxon>
        <taxon>Chironomus</taxon>
    </lineage>
</organism>
<dbReference type="EMBL" id="OU895879">
    <property type="protein sequence ID" value="CAG9808853.1"/>
    <property type="molecule type" value="Genomic_DNA"/>
</dbReference>
<feature type="domain" description="C2H2-type" evidence="6">
    <location>
        <begin position="135"/>
        <end position="156"/>
    </location>
</feature>
<dbReference type="GO" id="GO:0008270">
    <property type="term" value="F:zinc ion binding"/>
    <property type="evidence" value="ECO:0007669"/>
    <property type="project" value="UniProtKB-KW"/>
</dbReference>
<keyword evidence="1" id="KW-0479">Metal-binding</keyword>
<dbReference type="AlphaFoldDB" id="A0A9N9WX01"/>
<dbReference type="PANTHER" id="PTHR24379:SF121">
    <property type="entry name" value="C2H2-TYPE DOMAIN-CONTAINING PROTEIN"/>
    <property type="match status" value="1"/>
</dbReference>
<keyword evidence="8" id="KW-1185">Reference proteome</keyword>
<dbReference type="OrthoDB" id="6742658at2759"/>
<dbReference type="Proteomes" id="UP001153620">
    <property type="component" value="Chromosome 3"/>
</dbReference>
<keyword evidence="2" id="KW-0677">Repeat</keyword>
<evidence type="ECO:0000256" key="4">
    <source>
        <dbReference type="ARBA" id="ARBA00022833"/>
    </source>
</evidence>
<dbReference type="Gene3D" id="3.30.160.60">
    <property type="entry name" value="Classic Zinc Finger"/>
    <property type="match status" value="2"/>
</dbReference>
<keyword evidence="4" id="KW-0862">Zinc</keyword>
<feature type="domain" description="C2H2-type" evidence="6">
    <location>
        <begin position="102"/>
        <end position="122"/>
    </location>
</feature>
<protein>
    <recommendedName>
        <fullName evidence="6">C2H2-type domain-containing protein</fullName>
    </recommendedName>
</protein>
<evidence type="ECO:0000259" key="6">
    <source>
        <dbReference type="PROSITE" id="PS00028"/>
    </source>
</evidence>
<evidence type="ECO:0000256" key="1">
    <source>
        <dbReference type="ARBA" id="ARBA00022723"/>
    </source>
</evidence>
<dbReference type="InterPro" id="IPR013087">
    <property type="entry name" value="Znf_C2H2_type"/>
</dbReference>
<keyword evidence="3" id="KW-0863">Zinc-finger</keyword>
<proteinExistence type="predicted"/>
<dbReference type="PANTHER" id="PTHR24379">
    <property type="entry name" value="KRAB AND ZINC FINGER DOMAIN-CONTAINING"/>
    <property type="match status" value="1"/>
</dbReference>
<dbReference type="PROSITE" id="PS00028">
    <property type="entry name" value="ZINC_FINGER_C2H2_1"/>
    <property type="match status" value="2"/>
</dbReference>
<evidence type="ECO:0000256" key="5">
    <source>
        <dbReference type="SAM" id="MobiDB-lite"/>
    </source>
</evidence>
<reference evidence="7" key="1">
    <citation type="submission" date="2022-01" db="EMBL/GenBank/DDBJ databases">
        <authorList>
            <person name="King R."/>
        </authorList>
    </citation>
    <scope>NUCLEOTIDE SEQUENCE</scope>
</reference>
<name>A0A9N9WX01_9DIPT</name>
<evidence type="ECO:0000256" key="2">
    <source>
        <dbReference type="ARBA" id="ARBA00022737"/>
    </source>
</evidence>
<reference evidence="7" key="2">
    <citation type="submission" date="2022-10" db="EMBL/GenBank/DDBJ databases">
        <authorList>
            <consortium name="ENA_rothamsted_submissions"/>
            <consortium name="culmorum"/>
            <person name="King R."/>
        </authorList>
    </citation>
    <scope>NUCLEOTIDE SEQUENCE</scope>
</reference>
<gene>
    <name evidence="7" type="ORF">CHIRRI_LOCUS11689</name>
</gene>
<evidence type="ECO:0000256" key="3">
    <source>
        <dbReference type="ARBA" id="ARBA00022771"/>
    </source>
</evidence>